<proteinExistence type="predicted"/>
<accession>A0A8S5USE1</accession>
<evidence type="ECO:0000313" key="2">
    <source>
        <dbReference type="EMBL" id="DAF97324.1"/>
    </source>
</evidence>
<dbReference type="InterPro" id="IPR006448">
    <property type="entry name" value="Phage_term_ssu_P27"/>
</dbReference>
<name>A0A8S5USE1_9CAUD</name>
<sequence length="158" mass="17843">MAGAKQPIELLIAKGNKHLTKEEIESRRATEVQPCTDGIAPPAYLTPAQKRTFKKLAEQLVKIRIMGETDVDALARYITAQSLYEDVTKRLREAMADSDDIFEIDQLSKLQDRYCKQAHTLAGALGLTITSRCKLEVPEPPKRETPNKFERFEKKVNA</sequence>
<dbReference type="Pfam" id="PF05119">
    <property type="entry name" value="Terminase_4"/>
    <property type="match status" value="1"/>
</dbReference>
<reference evidence="2" key="1">
    <citation type="journal article" date="2021" name="Proc. Natl. Acad. Sci. U.S.A.">
        <title>A Catalog of Tens of Thousands of Viruses from Human Metagenomes Reveals Hidden Associations with Chronic Diseases.</title>
        <authorList>
            <person name="Tisza M.J."/>
            <person name="Buck C.B."/>
        </authorList>
    </citation>
    <scope>NUCLEOTIDE SEQUENCE</scope>
    <source>
        <strain evidence="2">CtGgs6</strain>
    </source>
</reference>
<dbReference type="EMBL" id="BK016132">
    <property type="protein sequence ID" value="DAF97324.1"/>
    <property type="molecule type" value="Genomic_DNA"/>
</dbReference>
<evidence type="ECO:0000256" key="1">
    <source>
        <dbReference type="SAM" id="MobiDB-lite"/>
    </source>
</evidence>
<protein>
    <submittedName>
        <fullName evidence="2">Terminase small subunit</fullName>
    </submittedName>
</protein>
<feature type="region of interest" description="Disordered" evidence="1">
    <location>
        <begin position="137"/>
        <end position="158"/>
    </location>
</feature>
<organism evidence="2">
    <name type="scientific">Myoviridae sp. ctGgs6</name>
    <dbReference type="NCBI Taxonomy" id="2825072"/>
    <lineage>
        <taxon>Viruses</taxon>
        <taxon>Duplodnaviria</taxon>
        <taxon>Heunggongvirae</taxon>
        <taxon>Uroviricota</taxon>
        <taxon>Caudoviricetes</taxon>
    </lineage>
</organism>
<dbReference type="NCBIfam" id="TIGR01558">
    <property type="entry name" value="sm_term_P27"/>
    <property type="match status" value="1"/>
</dbReference>